<organism evidence="4 5">
    <name type="scientific">Olpidium bornovanus</name>
    <dbReference type="NCBI Taxonomy" id="278681"/>
    <lineage>
        <taxon>Eukaryota</taxon>
        <taxon>Fungi</taxon>
        <taxon>Fungi incertae sedis</taxon>
        <taxon>Olpidiomycota</taxon>
        <taxon>Olpidiomycotina</taxon>
        <taxon>Olpidiomycetes</taxon>
        <taxon>Olpidiales</taxon>
        <taxon>Olpidiaceae</taxon>
        <taxon>Olpidium</taxon>
    </lineage>
</organism>
<keyword evidence="5" id="KW-1185">Reference proteome</keyword>
<dbReference type="PANTHER" id="PTHR10982:SF21">
    <property type="entry name" value="FATTY ACID SYNTHASE SUBUNIT BETA"/>
    <property type="match status" value="1"/>
</dbReference>
<dbReference type="InterPro" id="IPR041099">
    <property type="entry name" value="FAS1_N"/>
</dbReference>
<dbReference type="SUPFAM" id="SSF52151">
    <property type="entry name" value="FabD/lysophospholipase-like"/>
    <property type="match status" value="1"/>
</dbReference>
<name>A0A8H7ZMF4_9FUNG</name>
<dbReference type="AlphaFoldDB" id="A0A8H7ZMF4"/>
<comment type="caution">
    <text evidence="4">The sequence shown here is derived from an EMBL/GenBank/DDBJ whole genome shotgun (WGS) entry which is preliminary data.</text>
</comment>
<proteinExistence type="predicted"/>
<feature type="domain" description="Fatty acid synthase subunit beta N-terminal" evidence="3">
    <location>
        <begin position="6"/>
        <end position="128"/>
    </location>
</feature>
<dbReference type="InterPro" id="IPR032088">
    <property type="entry name" value="SAT"/>
</dbReference>
<dbReference type="InterPro" id="IPR016035">
    <property type="entry name" value="Acyl_Trfase/lysoPLipase"/>
</dbReference>
<evidence type="ECO:0000313" key="4">
    <source>
        <dbReference type="EMBL" id="KAG5456059.1"/>
    </source>
</evidence>
<dbReference type="GO" id="GO:0016740">
    <property type="term" value="F:transferase activity"/>
    <property type="evidence" value="ECO:0007669"/>
    <property type="project" value="UniProtKB-KW"/>
</dbReference>
<dbReference type="PANTHER" id="PTHR10982">
    <property type="entry name" value="MALONYL COA-ACYL CARRIER PROTEIN TRANSACYLASE"/>
    <property type="match status" value="1"/>
</dbReference>
<reference evidence="4 5" key="1">
    <citation type="journal article" name="Sci. Rep.">
        <title>Genome-scale phylogenetic analyses confirm Olpidium as the closest living zoosporic fungus to the non-flagellated, terrestrial fungi.</title>
        <authorList>
            <person name="Chang Y."/>
            <person name="Rochon D."/>
            <person name="Sekimoto S."/>
            <person name="Wang Y."/>
            <person name="Chovatia M."/>
            <person name="Sandor L."/>
            <person name="Salamov A."/>
            <person name="Grigoriev I.V."/>
            <person name="Stajich J.E."/>
            <person name="Spatafora J.W."/>
        </authorList>
    </citation>
    <scope>NUCLEOTIDE SEQUENCE [LARGE SCALE GENOMIC DNA]</scope>
    <source>
        <strain evidence="4">S191</strain>
    </source>
</reference>
<dbReference type="Pfam" id="PF17828">
    <property type="entry name" value="FAS_N"/>
    <property type="match status" value="1"/>
</dbReference>
<evidence type="ECO:0000256" key="1">
    <source>
        <dbReference type="ARBA" id="ARBA00022679"/>
    </source>
</evidence>
<dbReference type="InterPro" id="IPR050830">
    <property type="entry name" value="Fungal_FAS"/>
</dbReference>
<evidence type="ECO:0000259" key="2">
    <source>
        <dbReference type="Pfam" id="PF16073"/>
    </source>
</evidence>
<dbReference type="Gene3D" id="1.20.1050.120">
    <property type="match status" value="1"/>
</dbReference>
<protein>
    <submittedName>
        <fullName evidence="4">Uncharacterized protein</fullName>
    </submittedName>
</protein>
<dbReference type="Pfam" id="PF16073">
    <property type="entry name" value="SAT"/>
    <property type="match status" value="1"/>
</dbReference>
<evidence type="ECO:0000313" key="5">
    <source>
        <dbReference type="Proteomes" id="UP000673691"/>
    </source>
</evidence>
<accession>A0A8H7ZMF4</accession>
<keyword evidence="1" id="KW-0808">Transferase</keyword>
<evidence type="ECO:0000259" key="3">
    <source>
        <dbReference type="Pfam" id="PF17828"/>
    </source>
</evidence>
<dbReference type="EMBL" id="JAEFCI010012355">
    <property type="protein sequence ID" value="KAG5456059.1"/>
    <property type="molecule type" value="Genomic_DNA"/>
</dbReference>
<sequence>MSAQQSTRPLVFKRGGVEVTILVPLPLYPVAERLRELFSAECPSEAEPEQATTELEVTGKVLALACERAAQGTLEGGDGFDFLPVVSVVVQHLESRYLRGNDVHAAVAGVPASARNEVLRAYYLALAALGRRGLLTSGPLRAERPPRIASALFGAARAGRVRLIAVFGGQGNVEEYVEELAALVRTYEGVVEPFVRRAALTLAHHSALPEARDEHAARIDLAAWLEKPEARPAAERLLSAHISLPLIGVTQLACYYVAFKVLGVDPAAMAQFFAAGATGHSQGLVSAVAIASSRTEEDFFANAQKAIALL</sequence>
<dbReference type="OrthoDB" id="5417908at2759"/>
<dbReference type="Proteomes" id="UP000673691">
    <property type="component" value="Unassembled WGS sequence"/>
</dbReference>
<dbReference type="Gene3D" id="3.40.366.10">
    <property type="entry name" value="Malonyl-Coenzyme A Acyl Carrier Protein, domain 2"/>
    <property type="match status" value="1"/>
</dbReference>
<gene>
    <name evidence="4" type="ORF">BJ554DRAFT_4309</name>
</gene>
<dbReference type="InterPro" id="IPR001227">
    <property type="entry name" value="Ac_transferase_dom_sf"/>
</dbReference>
<feature type="domain" description="Starter acyltransferase (SAT)" evidence="2">
    <location>
        <begin position="166"/>
        <end position="309"/>
    </location>
</feature>